<name>A0A810N556_9ACTN</name>
<gene>
    <name evidence="1" type="ORF">Prubr_56630</name>
</gene>
<accession>A0A810N556</accession>
<sequence length="231" mass="25105">MLGERIAEAVQRHVARPGEQVVGHVVHPDTIAVKTTGDTYFADPADWSIAGHPGVEAAYRVVVDGMMDNFVITYGLLAPAGGGEVLLLNELAVLRDLPRRLGAPVEPLAYAELLAELCSGPALDQPVVRPMAATTRHRAGWLIRDVAQLRERYPEVDPDLVAPPVVRADPPAAEFYSHNYVLHHAVSGLGIYRWTVELPPDGPARWERQVVVAELPVRPWLHQGPGADPTG</sequence>
<dbReference type="KEGG" id="pry:Prubr_56630"/>
<proteinExistence type="predicted"/>
<keyword evidence="2" id="KW-1185">Reference proteome</keyword>
<dbReference type="RefSeq" id="WP_212817845.1">
    <property type="nucleotide sequence ID" value="NZ_AP023359.1"/>
</dbReference>
<dbReference type="EMBL" id="AP023359">
    <property type="protein sequence ID" value="BCJ68642.1"/>
    <property type="molecule type" value="Genomic_DNA"/>
</dbReference>
<protein>
    <submittedName>
        <fullName evidence="1">Uncharacterized protein</fullName>
    </submittedName>
</protein>
<reference evidence="1" key="1">
    <citation type="submission" date="2020-08" db="EMBL/GenBank/DDBJ databases">
        <title>Whole genome shotgun sequence of Polymorphospora rubra NBRC 101157.</title>
        <authorList>
            <person name="Komaki H."/>
            <person name="Tamura T."/>
        </authorList>
    </citation>
    <scope>NUCLEOTIDE SEQUENCE</scope>
    <source>
        <strain evidence="1">NBRC 101157</strain>
    </source>
</reference>
<organism evidence="1 2">
    <name type="scientific">Polymorphospora rubra</name>
    <dbReference type="NCBI Taxonomy" id="338584"/>
    <lineage>
        <taxon>Bacteria</taxon>
        <taxon>Bacillati</taxon>
        <taxon>Actinomycetota</taxon>
        <taxon>Actinomycetes</taxon>
        <taxon>Micromonosporales</taxon>
        <taxon>Micromonosporaceae</taxon>
        <taxon>Polymorphospora</taxon>
    </lineage>
</organism>
<evidence type="ECO:0000313" key="2">
    <source>
        <dbReference type="Proteomes" id="UP000680866"/>
    </source>
</evidence>
<dbReference type="AlphaFoldDB" id="A0A810N556"/>
<dbReference type="Proteomes" id="UP000680866">
    <property type="component" value="Chromosome"/>
</dbReference>
<evidence type="ECO:0000313" key="1">
    <source>
        <dbReference type="EMBL" id="BCJ68642.1"/>
    </source>
</evidence>